<sequence length="188" mass="19143">MKTLLFSAAAAASLIPAAAMAQSGAADDAGATRRLEPYVGVMGGVHNFDSETGEEGIPPAGYKGRMVEGVAGVNYNVAGPVVVGVEGTASKGVSGDIDWEYGVAGRAGIKAGKDSLIFGKVGYKWVNFDALGPDSPDFHGTTYGAGVELSPADMGGSAQSSNIRLRVQADTLGNFRSIRPMAGVVAKF</sequence>
<dbReference type="EMBL" id="JAPTHD010000004">
    <property type="protein sequence ID" value="MDV5824360.1"/>
    <property type="molecule type" value="Genomic_DNA"/>
</dbReference>
<organism evidence="2 3">
    <name type="scientific">Sphingobium naphthae</name>
    <dbReference type="NCBI Taxonomy" id="1886786"/>
    <lineage>
        <taxon>Bacteria</taxon>
        <taxon>Pseudomonadati</taxon>
        <taxon>Pseudomonadota</taxon>
        <taxon>Alphaproteobacteria</taxon>
        <taxon>Sphingomonadales</taxon>
        <taxon>Sphingomonadaceae</taxon>
        <taxon>Sphingobium</taxon>
    </lineage>
</organism>
<proteinExistence type="predicted"/>
<comment type="caution">
    <text evidence="2">The sequence shown here is derived from an EMBL/GenBank/DDBJ whole genome shotgun (WGS) entry which is preliminary data.</text>
</comment>
<reference evidence="3" key="1">
    <citation type="journal article" date="2022" name="J Environ Chem Eng">
        <title>Biodegradation of petroleum oil using a constructed nonpathogenic and heavy metal-tolerant bacterial consortium isolated from marine sponges.</title>
        <authorList>
            <person name="Dechsakulwatana C."/>
            <person name="Rungsihiranrut A."/>
            <person name="Muangchinda C."/>
            <person name="Ningthoujam R."/>
            <person name="Klankeo P."/>
            <person name="Pinyakong O."/>
        </authorList>
    </citation>
    <scope>NUCLEOTIDE SEQUENCE [LARGE SCALE GENOMIC DNA]</scope>
    <source>
        <strain evidence="3">MO2-4</strain>
    </source>
</reference>
<evidence type="ECO:0000313" key="3">
    <source>
        <dbReference type="Proteomes" id="UP001185984"/>
    </source>
</evidence>
<feature type="signal peptide" evidence="1">
    <location>
        <begin position="1"/>
        <end position="21"/>
    </location>
</feature>
<dbReference type="Proteomes" id="UP001185984">
    <property type="component" value="Unassembled WGS sequence"/>
</dbReference>
<evidence type="ECO:0000256" key="1">
    <source>
        <dbReference type="SAM" id="SignalP"/>
    </source>
</evidence>
<protein>
    <submittedName>
        <fullName evidence="2">Opacity protein</fullName>
    </submittedName>
</protein>
<dbReference type="InterPro" id="IPR011250">
    <property type="entry name" value="OMP/PagP_B-barrel"/>
</dbReference>
<keyword evidence="3" id="KW-1185">Reference proteome</keyword>
<name>A0ABU3ZXZ1_9SPHN</name>
<dbReference type="SUPFAM" id="SSF56925">
    <property type="entry name" value="OMPA-like"/>
    <property type="match status" value="1"/>
</dbReference>
<gene>
    <name evidence="2" type="ORF">O0R41_12210</name>
</gene>
<evidence type="ECO:0000313" key="2">
    <source>
        <dbReference type="EMBL" id="MDV5824360.1"/>
    </source>
</evidence>
<keyword evidence="1" id="KW-0732">Signal</keyword>
<feature type="chain" id="PRO_5045057002" evidence="1">
    <location>
        <begin position="22"/>
        <end position="188"/>
    </location>
</feature>
<dbReference type="RefSeq" id="WP_228164812.1">
    <property type="nucleotide sequence ID" value="NZ_CP171454.1"/>
</dbReference>
<accession>A0ABU3ZXZ1</accession>